<reference evidence="1 2" key="1">
    <citation type="journal article" date="2022" name="Nat. Plants">
        <title>Genomes of leafy and leafless Platanthera orchids illuminate the evolution of mycoheterotrophy.</title>
        <authorList>
            <person name="Li M.H."/>
            <person name="Liu K.W."/>
            <person name="Li Z."/>
            <person name="Lu H.C."/>
            <person name="Ye Q.L."/>
            <person name="Zhang D."/>
            <person name="Wang J.Y."/>
            <person name="Li Y.F."/>
            <person name="Zhong Z.M."/>
            <person name="Liu X."/>
            <person name="Yu X."/>
            <person name="Liu D.K."/>
            <person name="Tu X.D."/>
            <person name="Liu B."/>
            <person name="Hao Y."/>
            <person name="Liao X.Y."/>
            <person name="Jiang Y.T."/>
            <person name="Sun W.H."/>
            <person name="Chen J."/>
            <person name="Chen Y.Q."/>
            <person name="Ai Y."/>
            <person name="Zhai J.W."/>
            <person name="Wu S.S."/>
            <person name="Zhou Z."/>
            <person name="Hsiao Y.Y."/>
            <person name="Wu W.L."/>
            <person name="Chen Y.Y."/>
            <person name="Lin Y.F."/>
            <person name="Hsu J.L."/>
            <person name="Li C.Y."/>
            <person name="Wang Z.W."/>
            <person name="Zhao X."/>
            <person name="Zhong W.Y."/>
            <person name="Ma X.K."/>
            <person name="Ma L."/>
            <person name="Huang J."/>
            <person name="Chen G.Z."/>
            <person name="Huang M.Z."/>
            <person name="Huang L."/>
            <person name="Peng D.H."/>
            <person name="Luo Y.B."/>
            <person name="Zou S.Q."/>
            <person name="Chen S.P."/>
            <person name="Lan S."/>
            <person name="Tsai W.C."/>
            <person name="Van de Peer Y."/>
            <person name="Liu Z.J."/>
        </authorList>
    </citation>
    <scope>NUCLEOTIDE SEQUENCE [LARGE SCALE GENOMIC DNA]</scope>
    <source>
        <strain evidence="1">Lor288</strain>
    </source>
</reference>
<proteinExistence type="predicted"/>
<evidence type="ECO:0000313" key="2">
    <source>
        <dbReference type="Proteomes" id="UP001412067"/>
    </source>
</evidence>
<evidence type="ECO:0000313" key="1">
    <source>
        <dbReference type="EMBL" id="KAK8960687.1"/>
    </source>
</evidence>
<organism evidence="1 2">
    <name type="scientific">Platanthera guangdongensis</name>
    <dbReference type="NCBI Taxonomy" id="2320717"/>
    <lineage>
        <taxon>Eukaryota</taxon>
        <taxon>Viridiplantae</taxon>
        <taxon>Streptophyta</taxon>
        <taxon>Embryophyta</taxon>
        <taxon>Tracheophyta</taxon>
        <taxon>Spermatophyta</taxon>
        <taxon>Magnoliopsida</taxon>
        <taxon>Liliopsida</taxon>
        <taxon>Asparagales</taxon>
        <taxon>Orchidaceae</taxon>
        <taxon>Orchidoideae</taxon>
        <taxon>Orchideae</taxon>
        <taxon>Orchidinae</taxon>
        <taxon>Platanthera</taxon>
    </lineage>
</organism>
<accession>A0ABR2M938</accession>
<dbReference type="Proteomes" id="UP001412067">
    <property type="component" value="Unassembled WGS sequence"/>
</dbReference>
<dbReference type="EMBL" id="JBBWWR010000010">
    <property type="protein sequence ID" value="KAK8960687.1"/>
    <property type="molecule type" value="Genomic_DNA"/>
</dbReference>
<sequence length="93" mass="10449">MGCRYPNLPRRNHPRCIPYRLRRTETVIVVAAPTGIAFVAPTPITAVANCQSRHRINRRLLLLRLARPAYPKPPRSFLCLPGDGQAPDLGRLL</sequence>
<gene>
    <name evidence="1" type="ORF">KSP40_PGU015970</name>
</gene>
<name>A0ABR2M938_9ASPA</name>
<comment type="caution">
    <text evidence="1">The sequence shown here is derived from an EMBL/GenBank/DDBJ whole genome shotgun (WGS) entry which is preliminary data.</text>
</comment>
<keyword evidence="2" id="KW-1185">Reference proteome</keyword>
<protein>
    <submittedName>
        <fullName evidence="1">Uncharacterized protein</fullName>
    </submittedName>
</protein>